<gene>
    <name evidence="1" type="ORF">SDC9_121471</name>
</gene>
<sequence>MDGMIIRQGTIYEHRTSARRLLVINHNPMQLESLLLTAAAPDAPFDLDSLQVVAIDELIALRRSGEYRDLGDLPSDGFQRLLRALLSAPELSEDLRTLLEALAE</sequence>
<accession>A0A645CC33</accession>
<organism evidence="1">
    <name type="scientific">bioreactor metagenome</name>
    <dbReference type="NCBI Taxonomy" id="1076179"/>
    <lineage>
        <taxon>unclassified sequences</taxon>
        <taxon>metagenomes</taxon>
        <taxon>ecological metagenomes</taxon>
    </lineage>
</organism>
<proteinExistence type="predicted"/>
<dbReference type="AlphaFoldDB" id="A0A645CC33"/>
<dbReference type="EMBL" id="VSSQ01025995">
    <property type="protein sequence ID" value="MPM74483.1"/>
    <property type="molecule type" value="Genomic_DNA"/>
</dbReference>
<protein>
    <submittedName>
        <fullName evidence="1">Uncharacterized protein</fullName>
    </submittedName>
</protein>
<name>A0A645CC33_9ZZZZ</name>
<comment type="caution">
    <text evidence="1">The sequence shown here is derived from an EMBL/GenBank/DDBJ whole genome shotgun (WGS) entry which is preliminary data.</text>
</comment>
<evidence type="ECO:0000313" key="1">
    <source>
        <dbReference type="EMBL" id="MPM74483.1"/>
    </source>
</evidence>
<reference evidence="1" key="1">
    <citation type="submission" date="2019-08" db="EMBL/GenBank/DDBJ databases">
        <authorList>
            <person name="Kucharzyk K."/>
            <person name="Murdoch R.W."/>
            <person name="Higgins S."/>
            <person name="Loffler F."/>
        </authorList>
    </citation>
    <scope>NUCLEOTIDE SEQUENCE</scope>
</reference>